<proteinExistence type="predicted"/>
<keyword evidence="4" id="KW-1185">Reference proteome</keyword>
<feature type="transmembrane region" description="Helical" evidence="1">
    <location>
        <begin position="141"/>
        <end position="161"/>
    </location>
</feature>
<evidence type="ECO:0000313" key="3">
    <source>
        <dbReference type="EMBL" id="MFC5747467.1"/>
    </source>
</evidence>
<reference evidence="4" key="1">
    <citation type="journal article" date="2019" name="Int. J. Syst. Evol. Microbiol.">
        <title>The Global Catalogue of Microorganisms (GCM) 10K type strain sequencing project: providing services to taxonomists for standard genome sequencing and annotation.</title>
        <authorList>
            <consortium name="The Broad Institute Genomics Platform"/>
            <consortium name="The Broad Institute Genome Sequencing Center for Infectious Disease"/>
            <person name="Wu L."/>
            <person name="Ma J."/>
        </authorList>
    </citation>
    <scope>NUCLEOTIDE SEQUENCE [LARGE SCALE GENOMIC DNA]</scope>
    <source>
        <strain evidence="4">KCTC 42087</strain>
    </source>
</reference>
<gene>
    <name evidence="3" type="ORF">ACFPZN_17695</name>
</gene>
<keyword evidence="1" id="KW-1133">Transmembrane helix</keyword>
<evidence type="ECO:0000313" key="4">
    <source>
        <dbReference type="Proteomes" id="UP001596074"/>
    </source>
</evidence>
<dbReference type="RefSeq" id="WP_378283085.1">
    <property type="nucleotide sequence ID" value="NZ_JBHSON010000022.1"/>
</dbReference>
<feature type="signal peptide" evidence="2">
    <location>
        <begin position="1"/>
        <end position="26"/>
    </location>
</feature>
<dbReference type="Proteomes" id="UP001596074">
    <property type="component" value="Unassembled WGS sequence"/>
</dbReference>
<sequence length="169" mass="16507">MRLGKAAVFGVVTGTMTIGLAAPAMAETGDVVVKPGKARPGDKVTVSSTKCDRDGTAGSLAFENGSVPLDGAEEVDGRAGLATIKSDTTPGTYTVLVRCGKFRAVGQFDVVEGKAGSKPHTAPKGGAKTGIGGGAGDSGTVLLAGGLVLLLGAGGIGAVAVRRRNDAAA</sequence>
<accession>A0ABW0ZYD4</accession>
<organism evidence="3 4">
    <name type="scientific">Actinomadura rugatobispora</name>
    <dbReference type="NCBI Taxonomy" id="1994"/>
    <lineage>
        <taxon>Bacteria</taxon>
        <taxon>Bacillati</taxon>
        <taxon>Actinomycetota</taxon>
        <taxon>Actinomycetes</taxon>
        <taxon>Streptosporangiales</taxon>
        <taxon>Thermomonosporaceae</taxon>
        <taxon>Actinomadura</taxon>
    </lineage>
</organism>
<keyword evidence="1" id="KW-0472">Membrane</keyword>
<feature type="chain" id="PRO_5046832261" description="LPXTG cell wall anchor domain-containing protein" evidence="2">
    <location>
        <begin position="27"/>
        <end position="169"/>
    </location>
</feature>
<keyword evidence="2" id="KW-0732">Signal</keyword>
<evidence type="ECO:0000256" key="2">
    <source>
        <dbReference type="SAM" id="SignalP"/>
    </source>
</evidence>
<protein>
    <recommendedName>
        <fullName evidence="5">LPXTG cell wall anchor domain-containing protein</fullName>
    </recommendedName>
</protein>
<evidence type="ECO:0008006" key="5">
    <source>
        <dbReference type="Google" id="ProtNLM"/>
    </source>
</evidence>
<dbReference type="EMBL" id="JBHSON010000022">
    <property type="protein sequence ID" value="MFC5747467.1"/>
    <property type="molecule type" value="Genomic_DNA"/>
</dbReference>
<comment type="caution">
    <text evidence="3">The sequence shown here is derived from an EMBL/GenBank/DDBJ whole genome shotgun (WGS) entry which is preliminary data.</text>
</comment>
<keyword evidence="1" id="KW-0812">Transmembrane</keyword>
<evidence type="ECO:0000256" key="1">
    <source>
        <dbReference type="SAM" id="Phobius"/>
    </source>
</evidence>
<name>A0ABW0ZYD4_9ACTN</name>